<evidence type="ECO:0000256" key="4">
    <source>
        <dbReference type="ARBA" id="ARBA00022496"/>
    </source>
</evidence>
<protein>
    <submittedName>
        <fullName evidence="16">Outer membrane receptor proteins, mostly Fe transport</fullName>
    </submittedName>
</protein>
<dbReference type="InterPro" id="IPR039426">
    <property type="entry name" value="TonB-dep_rcpt-like"/>
</dbReference>
<evidence type="ECO:0000256" key="3">
    <source>
        <dbReference type="ARBA" id="ARBA00022452"/>
    </source>
</evidence>
<dbReference type="STRING" id="641665.GCA_002104455_00053"/>
<dbReference type="PANTHER" id="PTHR32552">
    <property type="entry name" value="FERRICHROME IRON RECEPTOR-RELATED"/>
    <property type="match status" value="1"/>
</dbReference>
<dbReference type="Pfam" id="PF07715">
    <property type="entry name" value="Plug"/>
    <property type="match status" value="1"/>
</dbReference>
<dbReference type="PANTHER" id="PTHR32552:SF81">
    <property type="entry name" value="TONB-DEPENDENT OUTER MEMBRANE RECEPTOR"/>
    <property type="match status" value="1"/>
</dbReference>
<dbReference type="CDD" id="cd01347">
    <property type="entry name" value="ligand_gated_channel"/>
    <property type="match status" value="1"/>
</dbReference>
<dbReference type="PROSITE" id="PS52016">
    <property type="entry name" value="TONB_DEPENDENT_REC_3"/>
    <property type="match status" value="1"/>
</dbReference>
<dbReference type="InterPro" id="IPR036942">
    <property type="entry name" value="Beta-barrel_TonB_sf"/>
</dbReference>
<evidence type="ECO:0000256" key="6">
    <source>
        <dbReference type="ARBA" id="ARBA00023004"/>
    </source>
</evidence>
<keyword evidence="4" id="KW-0410">Iron transport</keyword>
<feature type="domain" description="TonB-dependent receptor-like beta-barrel" evidence="14">
    <location>
        <begin position="340"/>
        <end position="754"/>
    </location>
</feature>
<dbReference type="EMBL" id="FOBI01000001">
    <property type="protein sequence ID" value="SEK55592.1"/>
    <property type="molecule type" value="Genomic_DNA"/>
</dbReference>
<evidence type="ECO:0000256" key="12">
    <source>
        <dbReference type="RuleBase" id="RU003357"/>
    </source>
</evidence>
<accession>A0A1H7I154</accession>
<feature type="domain" description="TonB-dependent receptor plug" evidence="15">
    <location>
        <begin position="50"/>
        <end position="162"/>
    </location>
</feature>
<dbReference type="InterPro" id="IPR012910">
    <property type="entry name" value="Plug_dom"/>
</dbReference>
<feature type="signal peptide" evidence="13">
    <location>
        <begin position="1"/>
        <end position="31"/>
    </location>
</feature>
<sequence length="796" mass="87688">MKVKTKKQNLNLLAKSIILACIGVPALAVSAEEDEIEKIVVTSTKRATSIMQVPYNVSATSAEALEKKGIVDFSKLAQSVPGLAYTDTGGRDSGINSGLIIRGLNTSSSGFTDLATVAAPTVSVYVDETPLFYNVILKDIERVEVLRGPQGTLYGSGSLGGTLRYISKKPNVDETEFEFHSRGSQTDGAGGINSDTHLVLNLPLNDDMAVRAVGGYIKRAGFIDANRLFAYDDNNQPIAADPSDPNSPNKEYAVKDSNDETIKHLKLSWRWFINDDVNITASHQIQRDEFGDRQVANDQHSDGGDYISLQRIRENSARELSLSSLEVEADLGFATLTSATSHFESESDLSGDQSAEYYNKGYWADYYYNGFPRESIIGQYDKDVETFSQEVRLSSNGNEAFSWIVGAFYSKQELDVSNEDFHRGFYNWHDDNNGYFAEQVRLLNDLGEKNDLFYASYQQVEATDKALFGELSYQINEKWQVTGGARFFRTTFANSIENRSPLFGAWNSDDGVDPRGVYGGDNSSAISDHIFKLNTSYDVSDDVMAYVTLAEGFRNGGSNGIPTSGPWGEPEALVDYTNDTALSLEIGAKGYALDRKLRFNVAAYRIDWDDVILTTSSPNGGFTILTNGKTASSQGIELEGHFTITDDFSVTAGYAYTDATLTADFSTDGINGIDGDKLPGVPENMMTLALNYFQYINDIEVSYHLNGSFTDKVTTAFSTDTENFTHVDSYSMLNASVFIKLNDNLSINIFADNITNERAPTNTRGGKFATLDPTKRDLYSYVARPFTVGLGFKYSY</sequence>
<dbReference type="Proteomes" id="UP000199297">
    <property type="component" value="Unassembled WGS sequence"/>
</dbReference>
<dbReference type="Gene3D" id="2.40.170.20">
    <property type="entry name" value="TonB-dependent receptor, beta-barrel domain"/>
    <property type="match status" value="1"/>
</dbReference>
<evidence type="ECO:0000259" key="14">
    <source>
        <dbReference type="Pfam" id="PF00593"/>
    </source>
</evidence>
<dbReference type="InterPro" id="IPR000531">
    <property type="entry name" value="Beta-barrel_TonB"/>
</dbReference>
<keyword evidence="2 11" id="KW-0813">Transport</keyword>
<keyword evidence="8 12" id="KW-0798">TonB box</keyword>
<evidence type="ECO:0000256" key="1">
    <source>
        <dbReference type="ARBA" id="ARBA00004571"/>
    </source>
</evidence>
<dbReference type="Pfam" id="PF00593">
    <property type="entry name" value="TonB_dep_Rec_b-barrel"/>
    <property type="match status" value="1"/>
</dbReference>
<evidence type="ECO:0000256" key="5">
    <source>
        <dbReference type="ARBA" id="ARBA00022692"/>
    </source>
</evidence>
<dbReference type="SUPFAM" id="SSF56935">
    <property type="entry name" value="Porins"/>
    <property type="match status" value="1"/>
</dbReference>
<proteinExistence type="inferred from homology"/>
<dbReference type="AlphaFoldDB" id="A0A1H7I154"/>
<dbReference type="RefSeq" id="WP_085282084.1">
    <property type="nucleotide sequence ID" value="NZ_FOBI01000001.1"/>
</dbReference>
<dbReference type="GO" id="GO:0009279">
    <property type="term" value="C:cell outer membrane"/>
    <property type="evidence" value="ECO:0007669"/>
    <property type="project" value="UniProtKB-SubCell"/>
</dbReference>
<evidence type="ECO:0000256" key="10">
    <source>
        <dbReference type="ARBA" id="ARBA00023237"/>
    </source>
</evidence>
<evidence type="ECO:0000259" key="15">
    <source>
        <dbReference type="Pfam" id="PF07715"/>
    </source>
</evidence>
<comment type="subcellular location">
    <subcellularLocation>
        <location evidence="1 11">Cell outer membrane</location>
        <topology evidence="1 11">Multi-pass membrane protein</topology>
    </subcellularLocation>
</comment>
<dbReference type="OrthoDB" id="127311at2"/>
<keyword evidence="7" id="KW-0406">Ion transport</keyword>
<evidence type="ECO:0000313" key="17">
    <source>
        <dbReference type="Proteomes" id="UP000199297"/>
    </source>
</evidence>
<keyword evidence="10 11" id="KW-0998">Cell outer membrane</keyword>
<evidence type="ECO:0000256" key="11">
    <source>
        <dbReference type="PROSITE-ProRule" id="PRU01360"/>
    </source>
</evidence>
<evidence type="ECO:0000256" key="7">
    <source>
        <dbReference type="ARBA" id="ARBA00023065"/>
    </source>
</evidence>
<gene>
    <name evidence="16" type="ORF">SAMN05216262_101653</name>
</gene>
<keyword evidence="3 11" id="KW-1134">Transmembrane beta strand</keyword>
<reference evidence="17" key="1">
    <citation type="submission" date="2016-10" db="EMBL/GenBank/DDBJ databases">
        <authorList>
            <person name="Varghese N."/>
            <person name="Submissions S."/>
        </authorList>
    </citation>
    <scope>NUCLEOTIDE SEQUENCE [LARGE SCALE GENOMIC DNA]</scope>
    <source>
        <strain evidence="17">CGMCC 1.9127</strain>
    </source>
</reference>
<keyword evidence="13" id="KW-0732">Signal</keyword>
<keyword evidence="17" id="KW-1185">Reference proteome</keyword>
<feature type="chain" id="PRO_5011599372" evidence="13">
    <location>
        <begin position="32"/>
        <end position="796"/>
    </location>
</feature>
<evidence type="ECO:0000313" key="16">
    <source>
        <dbReference type="EMBL" id="SEK55592.1"/>
    </source>
</evidence>
<evidence type="ECO:0000256" key="8">
    <source>
        <dbReference type="ARBA" id="ARBA00023077"/>
    </source>
</evidence>
<keyword evidence="16" id="KW-0675">Receptor</keyword>
<name>A0A1H7I154_9GAMM</name>
<keyword evidence="5 11" id="KW-0812">Transmembrane</keyword>
<evidence type="ECO:0000256" key="9">
    <source>
        <dbReference type="ARBA" id="ARBA00023136"/>
    </source>
</evidence>
<comment type="similarity">
    <text evidence="11 12">Belongs to the TonB-dependent receptor family.</text>
</comment>
<keyword evidence="9 11" id="KW-0472">Membrane</keyword>
<evidence type="ECO:0000256" key="2">
    <source>
        <dbReference type="ARBA" id="ARBA00022448"/>
    </source>
</evidence>
<keyword evidence="6" id="KW-0408">Iron</keyword>
<dbReference type="GO" id="GO:0006826">
    <property type="term" value="P:iron ion transport"/>
    <property type="evidence" value="ECO:0007669"/>
    <property type="project" value="UniProtKB-KW"/>
</dbReference>
<evidence type="ECO:0000256" key="13">
    <source>
        <dbReference type="SAM" id="SignalP"/>
    </source>
</evidence>
<organism evidence="16 17">
    <name type="scientific">Colwellia chukchiensis</name>
    <dbReference type="NCBI Taxonomy" id="641665"/>
    <lineage>
        <taxon>Bacteria</taxon>
        <taxon>Pseudomonadati</taxon>
        <taxon>Pseudomonadota</taxon>
        <taxon>Gammaproteobacteria</taxon>
        <taxon>Alteromonadales</taxon>
        <taxon>Colwelliaceae</taxon>
        <taxon>Colwellia</taxon>
    </lineage>
</organism>